<organism evidence="3 4">
    <name type="scientific">Paenibacillus psychroresistens</name>
    <dbReference type="NCBI Taxonomy" id="1778678"/>
    <lineage>
        <taxon>Bacteria</taxon>
        <taxon>Bacillati</taxon>
        <taxon>Bacillota</taxon>
        <taxon>Bacilli</taxon>
        <taxon>Bacillales</taxon>
        <taxon>Paenibacillaceae</taxon>
        <taxon>Paenibacillus</taxon>
    </lineage>
</organism>
<dbReference type="InterPro" id="IPR027417">
    <property type="entry name" value="P-loop_NTPase"/>
</dbReference>
<dbReference type="SMART" id="SM00382">
    <property type="entry name" value="AAA"/>
    <property type="match status" value="1"/>
</dbReference>
<accession>A0A6B8RJR8</accession>
<dbReference type="Gene3D" id="3.40.50.300">
    <property type="entry name" value="P-loop containing nucleotide triphosphate hydrolases"/>
    <property type="match status" value="1"/>
</dbReference>
<dbReference type="PANTHER" id="PTHR30486">
    <property type="entry name" value="TWITCHING MOTILITY PROTEIN PILT"/>
    <property type="match status" value="1"/>
</dbReference>
<dbReference type="Gene3D" id="3.30.450.90">
    <property type="match status" value="1"/>
</dbReference>
<dbReference type="PANTHER" id="PTHR30486:SF16">
    <property type="entry name" value="TWITCHING MOTILITY PROTEIN PILT"/>
    <property type="match status" value="1"/>
</dbReference>
<dbReference type="SUPFAM" id="SSF52540">
    <property type="entry name" value="P-loop containing nucleoside triphosphate hydrolases"/>
    <property type="match status" value="1"/>
</dbReference>
<dbReference type="OrthoDB" id="9808272at2"/>
<dbReference type="NCBIfam" id="TIGR01420">
    <property type="entry name" value="pilT_fam"/>
    <property type="match status" value="1"/>
</dbReference>
<dbReference type="KEGG" id="ppsc:EHS13_18300"/>
<evidence type="ECO:0000256" key="1">
    <source>
        <dbReference type="ARBA" id="ARBA00006611"/>
    </source>
</evidence>
<dbReference type="InterPro" id="IPR006321">
    <property type="entry name" value="PilT/PilU"/>
</dbReference>
<dbReference type="EMBL" id="CP034235">
    <property type="protein sequence ID" value="QGQ96691.1"/>
    <property type="molecule type" value="Genomic_DNA"/>
</dbReference>
<comment type="similarity">
    <text evidence="1">Belongs to the GSP E family.</text>
</comment>
<feature type="domain" description="Bacterial type II secretion system protein E" evidence="2">
    <location>
        <begin position="203"/>
        <end position="217"/>
    </location>
</feature>
<dbReference type="GO" id="GO:0005524">
    <property type="term" value="F:ATP binding"/>
    <property type="evidence" value="ECO:0007669"/>
    <property type="project" value="InterPro"/>
</dbReference>
<dbReference type="Pfam" id="PF00437">
    <property type="entry name" value="T2SSE"/>
    <property type="match status" value="1"/>
</dbReference>
<evidence type="ECO:0000313" key="4">
    <source>
        <dbReference type="Proteomes" id="UP000426246"/>
    </source>
</evidence>
<dbReference type="GO" id="GO:0016887">
    <property type="term" value="F:ATP hydrolysis activity"/>
    <property type="evidence" value="ECO:0007669"/>
    <property type="project" value="InterPro"/>
</dbReference>
<dbReference type="Proteomes" id="UP000426246">
    <property type="component" value="Chromosome"/>
</dbReference>
<evidence type="ECO:0000259" key="2">
    <source>
        <dbReference type="PROSITE" id="PS00662"/>
    </source>
</evidence>
<dbReference type="InterPro" id="IPR050921">
    <property type="entry name" value="T4SS_GSP_E_ATPase"/>
</dbReference>
<protein>
    <submittedName>
        <fullName evidence="3">Type IV pilus twitching motility protein PilT</fullName>
    </submittedName>
</protein>
<reference evidence="4" key="1">
    <citation type="submission" date="2018-11" db="EMBL/GenBank/DDBJ databases">
        <title>Complete genome sequence of Paenibacillus sp. ML311-T8.</title>
        <authorList>
            <person name="Nam Y.-D."/>
            <person name="Kang J."/>
            <person name="Chung W.-H."/>
            <person name="Park Y.S."/>
        </authorList>
    </citation>
    <scope>NUCLEOTIDE SEQUENCE [LARGE SCALE GENOMIC DNA]</scope>
    <source>
        <strain evidence="4">ML311-T8</strain>
    </source>
</reference>
<dbReference type="AlphaFoldDB" id="A0A6B8RJR8"/>
<dbReference type="InterPro" id="IPR001482">
    <property type="entry name" value="T2SS/T4SS_dom"/>
</dbReference>
<sequence>MEGSSVPHSLESMVELLKIAHEMNASDLHISVGSPPVLRINGSLKPLESESLNSEETAKMAESLLSREQAERFENAGEIDFSYELEGLSRYRINAYRQRGRVSIAIRTIPTKIPTLEQLQLPSIVSTLALKPQGLVLVTGPTGSGKSSTLAAMIDFINKTQKHHIVTLEDPIEYLHTHNKSIIDQREVGNDTKSFSNGLRAALRQDPDVILVGEMRDLETISAAVTAAETGHLVFATLHTTDAAQTIDRIIDAFPGHQQGQIRVQLASVLAGVISQRLFPKPKGLGRSCATEILINTPAVANLIRSEKIHQIKSVMQTSRALGMHTLEMTIRDQLQQGLIEPSAAKAYLTEGGM</sequence>
<gene>
    <name evidence="3" type="ORF">EHS13_18300</name>
</gene>
<keyword evidence="4" id="KW-1185">Reference proteome</keyword>
<dbReference type="CDD" id="cd01131">
    <property type="entry name" value="PilT"/>
    <property type="match status" value="1"/>
</dbReference>
<evidence type="ECO:0000313" key="3">
    <source>
        <dbReference type="EMBL" id="QGQ96691.1"/>
    </source>
</evidence>
<dbReference type="InterPro" id="IPR003593">
    <property type="entry name" value="AAA+_ATPase"/>
</dbReference>
<proteinExistence type="inferred from homology"/>
<dbReference type="PROSITE" id="PS00662">
    <property type="entry name" value="T2SP_E"/>
    <property type="match status" value="1"/>
</dbReference>
<name>A0A6B8RJR8_9BACL</name>